<dbReference type="Pfam" id="PF02581">
    <property type="entry name" value="TMP-TENI"/>
    <property type="match status" value="1"/>
</dbReference>
<dbReference type="PATRIC" id="fig|1401079.3.peg.134"/>
<evidence type="ECO:0000256" key="7">
    <source>
        <dbReference type="ARBA" id="ARBA00047851"/>
    </source>
</evidence>
<keyword evidence="3 9" id="KW-0479">Metal-binding</keyword>
<feature type="binding site" evidence="9">
    <location>
        <position position="99"/>
    </location>
    <ligand>
        <name>Mg(2+)</name>
        <dbReference type="ChEBI" id="CHEBI:18420"/>
    </ligand>
</feature>
<name>X8J746_9FIRM</name>
<dbReference type="PANTHER" id="PTHR20857">
    <property type="entry name" value="THIAMINE-PHOSPHATE PYROPHOSPHORYLASE"/>
    <property type="match status" value="1"/>
</dbReference>
<feature type="binding site" evidence="9">
    <location>
        <position position="80"/>
    </location>
    <ligand>
        <name>Mg(2+)</name>
        <dbReference type="ChEBI" id="CHEBI:18420"/>
    </ligand>
</feature>
<comment type="similarity">
    <text evidence="9 10">Belongs to the thiamine-phosphate synthase family.</text>
</comment>
<feature type="binding site" evidence="9">
    <location>
        <position position="79"/>
    </location>
    <ligand>
        <name>4-amino-2-methyl-5-(diphosphooxymethyl)pyrimidine</name>
        <dbReference type="ChEBI" id="CHEBI:57841"/>
    </ligand>
</feature>
<feature type="binding site" evidence="9">
    <location>
        <begin position="195"/>
        <end position="196"/>
    </location>
    <ligand>
        <name>2-[(2R,5Z)-2-carboxy-4-methylthiazol-5(2H)-ylidene]ethyl phosphate</name>
        <dbReference type="ChEBI" id="CHEBI:62899"/>
    </ligand>
</feature>
<reference evidence="13 14" key="1">
    <citation type="submission" date="2014-01" db="EMBL/GenBank/DDBJ databases">
        <authorList>
            <person name="Durkin A.S."/>
            <person name="McCorrison J."/>
            <person name="Torralba M."/>
            <person name="Gillis M."/>
            <person name="Haft D.H."/>
            <person name="Methe B."/>
            <person name="Sutton G."/>
            <person name="Nelson K.E."/>
        </authorList>
    </citation>
    <scope>NUCLEOTIDE SEQUENCE [LARGE SCALE GENOMIC DNA]</scope>
    <source>
        <strain evidence="13 14">ATCC 33093</strain>
    </source>
</reference>
<evidence type="ECO:0000259" key="12">
    <source>
        <dbReference type="Pfam" id="PF02581"/>
    </source>
</evidence>
<comment type="pathway">
    <text evidence="1 9 11">Cofactor biosynthesis; thiamine diphosphate biosynthesis; thiamine phosphate from 4-amino-2-methyl-5-diphosphomethylpyrimidine and 4-methyl-5-(2-phosphoethyl)-thiazole: step 1/1.</text>
</comment>
<evidence type="ECO:0000256" key="9">
    <source>
        <dbReference type="HAMAP-Rule" id="MF_00097"/>
    </source>
</evidence>
<dbReference type="CDD" id="cd00564">
    <property type="entry name" value="TMP_TenI"/>
    <property type="match status" value="1"/>
</dbReference>
<dbReference type="Proteomes" id="UP000022645">
    <property type="component" value="Unassembled WGS sequence"/>
</dbReference>
<keyword evidence="2 9" id="KW-0808">Transferase</keyword>
<organism evidence="13 14">
    <name type="scientific">Mogibacterium timidum ATCC 33093</name>
    <dbReference type="NCBI Taxonomy" id="1401079"/>
    <lineage>
        <taxon>Bacteria</taxon>
        <taxon>Bacillati</taxon>
        <taxon>Bacillota</taxon>
        <taxon>Clostridia</taxon>
        <taxon>Peptostreptococcales</taxon>
        <taxon>Anaerovoracaceae</taxon>
        <taxon>Mogibacterium</taxon>
    </lineage>
</organism>
<dbReference type="SUPFAM" id="SSF51391">
    <property type="entry name" value="Thiamin phosphate synthase"/>
    <property type="match status" value="1"/>
</dbReference>
<evidence type="ECO:0000313" key="14">
    <source>
        <dbReference type="Proteomes" id="UP000022645"/>
    </source>
</evidence>
<dbReference type="UniPathway" id="UPA00060">
    <property type="reaction ID" value="UER00141"/>
</dbReference>
<evidence type="ECO:0000256" key="1">
    <source>
        <dbReference type="ARBA" id="ARBA00005165"/>
    </source>
</evidence>
<dbReference type="GO" id="GO:0005737">
    <property type="term" value="C:cytoplasm"/>
    <property type="evidence" value="ECO:0007669"/>
    <property type="project" value="TreeGrafter"/>
</dbReference>
<feature type="binding site" evidence="9">
    <location>
        <begin position="144"/>
        <end position="146"/>
    </location>
    <ligand>
        <name>2-[(2R,5Z)-2-carboxy-4-methylthiazol-5(2H)-ylidene]ethyl phosphate</name>
        <dbReference type="ChEBI" id="CHEBI:62899"/>
    </ligand>
</feature>
<dbReference type="GO" id="GO:0009228">
    <property type="term" value="P:thiamine biosynthetic process"/>
    <property type="evidence" value="ECO:0007669"/>
    <property type="project" value="UniProtKB-KW"/>
</dbReference>
<protein>
    <recommendedName>
        <fullName evidence="9">Thiamine-phosphate synthase</fullName>
        <shortName evidence="9">TP synthase</shortName>
        <shortName evidence="9">TPS</shortName>
        <ecNumber evidence="9">2.5.1.3</ecNumber>
    </recommendedName>
    <alternativeName>
        <fullName evidence="9">Thiamine-phosphate pyrophosphorylase</fullName>
        <shortName evidence="9">TMP pyrophosphorylase</shortName>
        <shortName evidence="9">TMP-PPase</shortName>
    </alternativeName>
</protein>
<dbReference type="PANTHER" id="PTHR20857:SF15">
    <property type="entry name" value="THIAMINE-PHOSPHATE SYNTHASE"/>
    <property type="match status" value="1"/>
</dbReference>
<accession>X8J746</accession>
<evidence type="ECO:0000256" key="6">
    <source>
        <dbReference type="ARBA" id="ARBA00047334"/>
    </source>
</evidence>
<dbReference type="NCBIfam" id="TIGR00693">
    <property type="entry name" value="thiE"/>
    <property type="match status" value="1"/>
</dbReference>
<dbReference type="InterPro" id="IPR036206">
    <property type="entry name" value="ThiamineP_synth_sf"/>
</dbReference>
<feature type="binding site" evidence="9">
    <location>
        <position position="118"/>
    </location>
    <ligand>
        <name>4-amino-2-methyl-5-(diphosphooxymethyl)pyrimidine</name>
        <dbReference type="ChEBI" id="CHEBI:57841"/>
    </ligand>
</feature>
<dbReference type="GO" id="GO:0000287">
    <property type="term" value="F:magnesium ion binding"/>
    <property type="evidence" value="ECO:0007669"/>
    <property type="project" value="UniProtKB-UniRule"/>
</dbReference>
<gene>
    <name evidence="9 13" type="primary">thiE</name>
    <name evidence="13" type="ORF">HMPREF0581_0165</name>
</gene>
<comment type="catalytic activity">
    <reaction evidence="6 9 10">
        <text>4-methyl-5-(2-phosphooxyethyl)-thiazole + 4-amino-2-methyl-5-(diphosphooxymethyl)pyrimidine + H(+) = thiamine phosphate + diphosphate</text>
        <dbReference type="Rhea" id="RHEA:22328"/>
        <dbReference type="ChEBI" id="CHEBI:15378"/>
        <dbReference type="ChEBI" id="CHEBI:33019"/>
        <dbReference type="ChEBI" id="CHEBI:37575"/>
        <dbReference type="ChEBI" id="CHEBI:57841"/>
        <dbReference type="ChEBI" id="CHEBI:58296"/>
        <dbReference type="EC" id="2.5.1.3"/>
    </reaction>
</comment>
<evidence type="ECO:0000256" key="3">
    <source>
        <dbReference type="ARBA" id="ARBA00022723"/>
    </source>
</evidence>
<dbReference type="EMBL" id="JALU01000003">
    <property type="protein sequence ID" value="EUC58118.1"/>
    <property type="molecule type" value="Genomic_DNA"/>
</dbReference>
<dbReference type="GO" id="GO:0004789">
    <property type="term" value="F:thiamine-phosphate diphosphorylase activity"/>
    <property type="evidence" value="ECO:0007669"/>
    <property type="project" value="UniProtKB-UniRule"/>
</dbReference>
<evidence type="ECO:0000256" key="8">
    <source>
        <dbReference type="ARBA" id="ARBA00047883"/>
    </source>
</evidence>
<comment type="catalytic activity">
    <reaction evidence="7 9 10">
        <text>2-(2-carboxy-4-methylthiazol-5-yl)ethyl phosphate + 4-amino-2-methyl-5-(diphosphooxymethyl)pyrimidine + 2 H(+) = thiamine phosphate + CO2 + diphosphate</text>
        <dbReference type="Rhea" id="RHEA:47848"/>
        <dbReference type="ChEBI" id="CHEBI:15378"/>
        <dbReference type="ChEBI" id="CHEBI:16526"/>
        <dbReference type="ChEBI" id="CHEBI:33019"/>
        <dbReference type="ChEBI" id="CHEBI:37575"/>
        <dbReference type="ChEBI" id="CHEBI:57841"/>
        <dbReference type="ChEBI" id="CHEBI:62890"/>
        <dbReference type="EC" id="2.5.1.3"/>
    </reaction>
</comment>
<feature type="binding site" evidence="9">
    <location>
        <position position="147"/>
    </location>
    <ligand>
        <name>4-amino-2-methyl-5-(diphosphooxymethyl)pyrimidine</name>
        <dbReference type="ChEBI" id="CHEBI:57841"/>
    </ligand>
</feature>
<feature type="domain" description="Thiamine phosphate synthase/TenI" evidence="12">
    <location>
        <begin position="28"/>
        <end position="198"/>
    </location>
</feature>
<comment type="caution">
    <text evidence="13">The sequence shown here is derived from an EMBL/GenBank/DDBJ whole genome shotgun (WGS) entry which is preliminary data.</text>
</comment>
<dbReference type="AlphaFoldDB" id="X8J746"/>
<dbReference type="Gene3D" id="3.20.20.70">
    <property type="entry name" value="Aldolase class I"/>
    <property type="match status" value="1"/>
</dbReference>
<evidence type="ECO:0000256" key="11">
    <source>
        <dbReference type="RuleBase" id="RU004253"/>
    </source>
</evidence>
<comment type="function">
    <text evidence="9">Condenses 4-methyl-5-(beta-hydroxyethyl)thiazole monophosphate (THZ-P) and 2-methyl-4-amino-5-hydroxymethyl pyrimidine pyrophosphate (HMP-PP) to form thiamine monophosphate (TMP).</text>
</comment>
<evidence type="ECO:0000256" key="5">
    <source>
        <dbReference type="ARBA" id="ARBA00022977"/>
    </source>
</evidence>
<dbReference type="InterPro" id="IPR013785">
    <property type="entry name" value="Aldolase_TIM"/>
</dbReference>
<dbReference type="InterPro" id="IPR022998">
    <property type="entry name" value="ThiamineP_synth_TenI"/>
</dbReference>
<dbReference type="GO" id="GO:0009229">
    <property type="term" value="P:thiamine diphosphate biosynthetic process"/>
    <property type="evidence" value="ECO:0007669"/>
    <property type="project" value="UniProtKB-UniRule"/>
</dbReference>
<dbReference type="HAMAP" id="MF_00097">
    <property type="entry name" value="TMP_synthase"/>
    <property type="match status" value="1"/>
</dbReference>
<keyword evidence="4 9" id="KW-0460">Magnesium</keyword>
<feature type="binding site" evidence="9">
    <location>
        <begin position="47"/>
        <end position="51"/>
    </location>
    <ligand>
        <name>4-amino-2-methyl-5-(diphosphooxymethyl)pyrimidine</name>
        <dbReference type="ChEBI" id="CHEBI:57841"/>
    </ligand>
</feature>
<feature type="binding site" evidence="9">
    <location>
        <position position="175"/>
    </location>
    <ligand>
        <name>2-[(2R,5Z)-2-carboxy-4-methylthiazol-5(2H)-ylidene]ethyl phosphate</name>
        <dbReference type="ChEBI" id="CHEBI:62899"/>
    </ligand>
</feature>
<evidence type="ECO:0000256" key="2">
    <source>
        <dbReference type="ARBA" id="ARBA00022679"/>
    </source>
</evidence>
<dbReference type="EC" id="2.5.1.3" evidence="9"/>
<evidence type="ECO:0000256" key="10">
    <source>
        <dbReference type="RuleBase" id="RU003826"/>
    </source>
</evidence>
<evidence type="ECO:0000313" key="13">
    <source>
        <dbReference type="EMBL" id="EUC58118.1"/>
    </source>
</evidence>
<comment type="cofactor">
    <cofactor evidence="9">
        <name>Mg(2+)</name>
        <dbReference type="ChEBI" id="CHEBI:18420"/>
    </cofactor>
    <text evidence="9">Binds 1 Mg(2+) ion per subunit.</text>
</comment>
<comment type="catalytic activity">
    <reaction evidence="8 9 10">
        <text>2-[(2R,5Z)-2-carboxy-4-methylthiazol-5(2H)-ylidene]ethyl phosphate + 4-amino-2-methyl-5-(diphosphooxymethyl)pyrimidine + 2 H(+) = thiamine phosphate + CO2 + diphosphate</text>
        <dbReference type="Rhea" id="RHEA:47844"/>
        <dbReference type="ChEBI" id="CHEBI:15378"/>
        <dbReference type="ChEBI" id="CHEBI:16526"/>
        <dbReference type="ChEBI" id="CHEBI:33019"/>
        <dbReference type="ChEBI" id="CHEBI:37575"/>
        <dbReference type="ChEBI" id="CHEBI:57841"/>
        <dbReference type="ChEBI" id="CHEBI:62899"/>
        <dbReference type="EC" id="2.5.1.3"/>
    </reaction>
</comment>
<evidence type="ECO:0000256" key="4">
    <source>
        <dbReference type="ARBA" id="ARBA00022842"/>
    </source>
</evidence>
<sequence length="236" mass="23896">MSDMRSRERLDKNKLLLYGIIGSCNLGDVEYGKAVAQAIQGGITCLQVREKDMTQAELLAIIRKVKPLCDAAGVPLIVNDDALVCKLSGAAGVHIGLGDGSIRAAGKLLGSDKIIGATAHNLDEALAAQAAGADYIGVGAAFGSKSKGNAVRLANLKAYRDITSAVDIPVIAIGGINAGNVGELAGLGLSGIAVISAIFGSRDIAASAHELRAAAQALTSSPCAEDNSEEGTETDG</sequence>
<proteinExistence type="inferred from homology"/>
<keyword evidence="5 9" id="KW-0784">Thiamine biosynthesis</keyword>
<dbReference type="InterPro" id="IPR034291">
    <property type="entry name" value="TMP_synthase"/>
</dbReference>